<name>A0A0B2UXW7_TOXCA</name>
<dbReference type="PANTHER" id="PTHR28608:SF1">
    <property type="entry name" value="INTEGRATOR COMPLEX SUBUNIT 2"/>
    <property type="match status" value="1"/>
</dbReference>
<dbReference type="PANTHER" id="PTHR28608">
    <property type="entry name" value="INTEGRATOR COMPLEX SUBUNIT 2"/>
    <property type="match status" value="1"/>
</dbReference>
<keyword evidence="3 6" id="KW-0863">Zinc-finger</keyword>
<evidence type="ECO:0000313" key="9">
    <source>
        <dbReference type="Proteomes" id="UP000031036"/>
    </source>
</evidence>
<comment type="caution">
    <text evidence="8">The sequence shown here is derived from an EMBL/GenBank/DDBJ whole genome shotgun (WGS) entry which is preliminary data.</text>
</comment>
<feature type="domain" description="RING-type" evidence="7">
    <location>
        <begin position="884"/>
        <end position="927"/>
    </location>
</feature>
<gene>
    <name evidence="8" type="primary">INTS2</name>
    <name evidence="8" type="ORF">Tcan_17307</name>
</gene>
<evidence type="ECO:0000259" key="7">
    <source>
        <dbReference type="PROSITE" id="PS50089"/>
    </source>
</evidence>
<keyword evidence="3 6" id="KW-0479">Metal-binding</keyword>
<dbReference type="EMBL" id="JPKZ01002932">
    <property type="protein sequence ID" value="KHN74298.1"/>
    <property type="molecule type" value="Genomic_DNA"/>
</dbReference>
<organism evidence="8 9">
    <name type="scientific">Toxocara canis</name>
    <name type="common">Canine roundworm</name>
    <dbReference type="NCBI Taxonomy" id="6265"/>
    <lineage>
        <taxon>Eukaryota</taxon>
        <taxon>Metazoa</taxon>
        <taxon>Ecdysozoa</taxon>
        <taxon>Nematoda</taxon>
        <taxon>Chromadorea</taxon>
        <taxon>Rhabditida</taxon>
        <taxon>Spirurina</taxon>
        <taxon>Ascaridomorpha</taxon>
        <taxon>Ascaridoidea</taxon>
        <taxon>Toxocaridae</taxon>
        <taxon>Toxocara</taxon>
    </lineage>
</organism>
<dbReference type="Pfam" id="PF13639">
    <property type="entry name" value="zf-RING_2"/>
    <property type="match status" value="1"/>
</dbReference>
<proteinExistence type="inferred from homology"/>
<dbReference type="AlphaFoldDB" id="A0A0B2UXW7"/>
<dbReference type="SMART" id="SM00184">
    <property type="entry name" value="RING"/>
    <property type="match status" value="1"/>
</dbReference>
<evidence type="ECO:0000256" key="1">
    <source>
        <dbReference type="ARBA" id="ARBA00004123"/>
    </source>
</evidence>
<evidence type="ECO:0000256" key="5">
    <source>
        <dbReference type="ARBA" id="ARBA00023242"/>
    </source>
</evidence>
<sequence>MMFAQICDLRNAYTEPNEPDVKLDTRALSKLRGLFLRHAITERELAQRVSSLPVTRTLSIAHKGFLPAHCVAQLLTARLFAKHSIPIHEWLESQIVECRSPVHPTVIELINAYASSCLPADGSRAVNEPLSEKFIEGLFAGDIVDEDMLVPRLLTFFFMLSLRSKIDKLDTASAFTYPYKPNMETRLPIRYMISVMSARSDDFQALRSPMLRVAAHFYSYMLPDANSLLYSVKADLTSKLERSDSFRESEIDRFLEAISTDTTRGVLYMERLEWSSLRTQIHLRKCVLHAMRVAIKHSMPAPFVASLTYVWNRIENVETVEFLEETVNALSGERITHEMLCDQPLLLYRCKDDVFKSGPLFSCFLRLLSFYHSAGRSILAHKLQTASASSANRQDQKAEREELARSLLGAQDSEMVQVLLEACWRFSNPEVQQLACEHIHQMFIADPVLLKLVHFQGYPVVMVPMAVRLIPSMHICLDFVHEMLALADMSKRLFAIVLITELAQQETVNALSGERITHEMLCDQPLLLYRCKDDVFKSGPLFSCFLRLLSFYHSAGRSILAHKLQTASASSANRQDQKAEREELARSLLGAQDSEMVQVLLEACWRFSNPEVQQLACEHIHQMFIADPVLLKLVHFQGYPVVMVPMAVRLIPSMHICLDFVHEMLALADMSKRLFAIVLITELAQQYRIEHSCIRVDLVLDVLWTLCRVLPCEEVFPLLPGVVPALARMMTVFPQLKDDVTYVLKGISKTATARIIASATVLKPASCPERKLIAEIDRVIAKQGDNCAVHGKFVLSPAKFWRGSVNFRMIRSIMSDYFAEHSRNENISNDWLAVARMLVEGGWNEQLGLTWETMFPNSTKAACPKAVAALERLRSNELQDDGLCPVCICEWERDESVRLVRMPCGHILHERCILPWLKRTNSCPVCRHELPCEDPLYETYKKQQERRREREADLAELHDSMFS</sequence>
<comment type="subcellular location">
    <subcellularLocation>
        <location evidence="1">Nucleus</location>
    </subcellularLocation>
</comment>
<keyword evidence="9" id="KW-1185">Reference proteome</keyword>
<comment type="similarity">
    <text evidence="2">Belongs to the Integrator subunit 2 family.</text>
</comment>
<keyword evidence="4" id="KW-0862">Zinc</keyword>
<dbReference type="GO" id="GO:0034472">
    <property type="term" value="P:snRNA 3'-end processing"/>
    <property type="evidence" value="ECO:0007669"/>
    <property type="project" value="TreeGrafter"/>
</dbReference>
<dbReference type="InterPro" id="IPR016024">
    <property type="entry name" value="ARM-type_fold"/>
</dbReference>
<dbReference type="InterPro" id="IPR013083">
    <property type="entry name" value="Znf_RING/FYVE/PHD"/>
</dbReference>
<dbReference type="OrthoDB" id="70899at2759"/>
<dbReference type="GO" id="GO:0032039">
    <property type="term" value="C:integrator complex"/>
    <property type="evidence" value="ECO:0007669"/>
    <property type="project" value="InterPro"/>
</dbReference>
<evidence type="ECO:0000256" key="3">
    <source>
        <dbReference type="ARBA" id="ARBA00022771"/>
    </source>
</evidence>
<keyword evidence="5" id="KW-0539">Nucleus</keyword>
<dbReference type="InterPro" id="IPR026236">
    <property type="entry name" value="Int2_metazoa"/>
</dbReference>
<dbReference type="Proteomes" id="UP000031036">
    <property type="component" value="Unassembled WGS sequence"/>
</dbReference>
<dbReference type="SUPFAM" id="SSF57850">
    <property type="entry name" value="RING/U-box"/>
    <property type="match status" value="1"/>
</dbReference>
<protein>
    <submittedName>
        <fullName evidence="8">Integrator complex subunit 2</fullName>
    </submittedName>
</protein>
<dbReference type="PROSITE" id="PS50089">
    <property type="entry name" value="ZF_RING_2"/>
    <property type="match status" value="1"/>
</dbReference>
<dbReference type="SUPFAM" id="SSF48371">
    <property type="entry name" value="ARM repeat"/>
    <property type="match status" value="1"/>
</dbReference>
<dbReference type="Pfam" id="PF14750">
    <property type="entry name" value="INTS2"/>
    <property type="match status" value="2"/>
</dbReference>
<dbReference type="CDD" id="cd16669">
    <property type="entry name" value="RING-H2_RNF181"/>
    <property type="match status" value="1"/>
</dbReference>
<reference evidence="8 9" key="1">
    <citation type="submission" date="2014-11" db="EMBL/GenBank/DDBJ databases">
        <title>Genetic blueprint of the zoonotic pathogen Toxocara canis.</title>
        <authorList>
            <person name="Zhu X.-Q."/>
            <person name="Korhonen P.K."/>
            <person name="Cai H."/>
            <person name="Young N.D."/>
            <person name="Nejsum P."/>
            <person name="von Samson-Himmelstjerna G."/>
            <person name="Boag P.R."/>
            <person name="Tan P."/>
            <person name="Li Q."/>
            <person name="Min J."/>
            <person name="Yang Y."/>
            <person name="Wang X."/>
            <person name="Fang X."/>
            <person name="Hall R.S."/>
            <person name="Hofmann A."/>
            <person name="Sternberg P.W."/>
            <person name="Jex A.R."/>
            <person name="Gasser R.B."/>
        </authorList>
    </citation>
    <scope>NUCLEOTIDE SEQUENCE [LARGE SCALE GENOMIC DNA]</scope>
    <source>
        <strain evidence="8">PN_DK_2014</strain>
    </source>
</reference>
<dbReference type="InterPro" id="IPR001841">
    <property type="entry name" value="Znf_RING"/>
</dbReference>
<dbReference type="PRINTS" id="PR02105">
    <property type="entry name" value="INTSUBUNIT2"/>
</dbReference>
<evidence type="ECO:0000256" key="4">
    <source>
        <dbReference type="ARBA" id="ARBA00022833"/>
    </source>
</evidence>
<dbReference type="InterPro" id="IPR029321">
    <property type="entry name" value="INTS2"/>
</dbReference>
<evidence type="ECO:0000313" key="8">
    <source>
        <dbReference type="EMBL" id="KHN74298.1"/>
    </source>
</evidence>
<dbReference type="STRING" id="6265.A0A0B2UXW7"/>
<evidence type="ECO:0000256" key="2">
    <source>
        <dbReference type="ARBA" id="ARBA00006705"/>
    </source>
</evidence>
<dbReference type="GO" id="GO:0008270">
    <property type="term" value="F:zinc ion binding"/>
    <property type="evidence" value="ECO:0007669"/>
    <property type="project" value="UniProtKB-KW"/>
</dbReference>
<dbReference type="Gene3D" id="3.30.40.10">
    <property type="entry name" value="Zinc/RING finger domain, C3HC4 (zinc finger)"/>
    <property type="match status" value="1"/>
</dbReference>
<evidence type="ECO:0000256" key="6">
    <source>
        <dbReference type="PROSITE-ProRule" id="PRU00175"/>
    </source>
</evidence>
<accession>A0A0B2UXW7</accession>